<dbReference type="OrthoDB" id="8008330at2759"/>
<dbReference type="GeneID" id="105214383"/>
<organism evidence="2">
    <name type="scientific">Zeugodacus cucurbitae</name>
    <name type="common">Melon fruit fly</name>
    <name type="synonym">Bactrocera cucurbitae</name>
    <dbReference type="NCBI Taxonomy" id="28588"/>
    <lineage>
        <taxon>Eukaryota</taxon>
        <taxon>Metazoa</taxon>
        <taxon>Ecdysozoa</taxon>
        <taxon>Arthropoda</taxon>
        <taxon>Hexapoda</taxon>
        <taxon>Insecta</taxon>
        <taxon>Pterygota</taxon>
        <taxon>Neoptera</taxon>
        <taxon>Endopterygota</taxon>
        <taxon>Diptera</taxon>
        <taxon>Brachycera</taxon>
        <taxon>Muscomorpha</taxon>
        <taxon>Tephritoidea</taxon>
        <taxon>Tephritidae</taxon>
        <taxon>Zeugodacus</taxon>
        <taxon>Zeugodacus</taxon>
    </lineage>
</organism>
<proteinExistence type="predicted"/>
<dbReference type="AlphaFoldDB" id="A0A0A1X206"/>
<reference evidence="2" key="2">
    <citation type="journal article" date="2015" name="Gigascience">
        <title>Reconstructing a comprehensive transcriptome assembly of a white-pupal translocated strain of the pest fruit fly Bactrocera cucurbitae.</title>
        <authorList>
            <person name="Sim S.B."/>
            <person name="Calla B."/>
            <person name="Hall B."/>
            <person name="DeRego T."/>
            <person name="Geib S.M."/>
        </authorList>
    </citation>
    <scope>NUCLEOTIDE SEQUENCE</scope>
</reference>
<evidence type="ECO:0000256" key="1">
    <source>
        <dbReference type="SAM" id="MobiDB-lite"/>
    </source>
</evidence>
<name>A0A0A1X206_ZEUCU</name>
<feature type="region of interest" description="Disordered" evidence="1">
    <location>
        <begin position="343"/>
        <end position="389"/>
    </location>
</feature>
<reference evidence="2" key="1">
    <citation type="submission" date="2014-11" db="EMBL/GenBank/DDBJ databases">
        <authorList>
            <person name="Geib S."/>
        </authorList>
    </citation>
    <scope>NUCLEOTIDE SEQUENCE</scope>
</reference>
<dbReference type="EMBL" id="GBXI01009135">
    <property type="protein sequence ID" value="JAD05157.1"/>
    <property type="molecule type" value="Transcribed_RNA"/>
</dbReference>
<feature type="compositionally biased region" description="Basic and acidic residues" evidence="1">
    <location>
        <begin position="379"/>
        <end position="389"/>
    </location>
</feature>
<accession>A0A0A1X206</accession>
<protein>
    <submittedName>
        <fullName evidence="2">Uncharacterized protein CG4951</fullName>
    </submittedName>
</protein>
<evidence type="ECO:0000313" key="2">
    <source>
        <dbReference type="EMBL" id="JAD05157.1"/>
    </source>
</evidence>
<sequence>MEFSAFYFQIILIKSLFHIKAMRIVNSCILELREYKGRRIVCQLQFKETSDESFEIERDQDFHWLNKSDWKAIDVQLSKTVHKLEKGVRREKCFQLNDEIDVAVSISSKGVGNLFKILGVECFEKKDYNVSVNCVFNRHSGRKRKTSSADICKGSPNLQKRDLNGSTSFIVAEPVVTVQKKMSSTSSSKVGELNNSARKLNKLKSPKPSSDVLHSSFEVKKTSKTKQVDIDDRSVLGVKKTCSNIQVHSTNGNQNVEYLHNKRYKEKSKEHISVNKRVSQDDQIDLQKDVTTPQILKKCDTKRKKLRSKCMSAEREEHSSAVTDIYKELFDSADDFTDENETKSKWLSKKQPENVSSKKKSKLTISSRVKSPRGCESIGSKDIESHHGQKEQIKANKRIESFLERITQVPEKVKILTLNNMDSDEIINTFPKYKRQLDAIFSELRSKSKVTGYNGINHYSVIELIDNEKQLKMMHKLGEVYEKDGDGVSLYPMLFANALMPEWLVHVFKDKYRFSYSEAVNHLNKQQLYMQYLDTEDHY</sequence>
<gene>
    <name evidence="2" type="primary">CG4951</name>
    <name evidence="2" type="ORF">g.17114</name>
</gene>